<protein>
    <recommendedName>
        <fullName evidence="3">Reverse transcriptase Ty1/copia-type domain-containing protein</fullName>
    </recommendedName>
</protein>
<dbReference type="VEuPathDB" id="FungiDB:AeMF1_011953"/>
<proteinExistence type="predicted"/>
<dbReference type="EMBL" id="VJMJ01000281">
    <property type="protein sequence ID" value="KAF0724129.1"/>
    <property type="molecule type" value="Genomic_DNA"/>
</dbReference>
<name>A0A6G0WA67_9STRA</name>
<organism evidence="1 2">
    <name type="scientific">Aphanomyces euteiches</name>
    <dbReference type="NCBI Taxonomy" id="100861"/>
    <lineage>
        <taxon>Eukaryota</taxon>
        <taxon>Sar</taxon>
        <taxon>Stramenopiles</taxon>
        <taxon>Oomycota</taxon>
        <taxon>Saprolegniomycetes</taxon>
        <taxon>Saprolegniales</taxon>
        <taxon>Verrucalvaceae</taxon>
        <taxon>Aphanomyces</taxon>
    </lineage>
</organism>
<dbReference type="PANTHER" id="PTHR11439:SF463">
    <property type="entry name" value="REVERSE TRANSCRIPTASE TY1_COPIA-TYPE DOMAIN-CONTAINING PROTEIN"/>
    <property type="match status" value="1"/>
</dbReference>
<gene>
    <name evidence="1" type="ORF">Ae201684_017138</name>
</gene>
<dbReference type="Proteomes" id="UP000481153">
    <property type="component" value="Unassembled WGS sequence"/>
</dbReference>
<comment type="caution">
    <text evidence="1">The sequence shown here is derived from an EMBL/GenBank/DDBJ whole genome shotgun (WGS) entry which is preliminary data.</text>
</comment>
<reference evidence="1 2" key="1">
    <citation type="submission" date="2019-07" db="EMBL/GenBank/DDBJ databases">
        <title>Genomics analysis of Aphanomyces spp. identifies a new class of oomycete effector associated with host adaptation.</title>
        <authorList>
            <person name="Gaulin E."/>
        </authorList>
    </citation>
    <scope>NUCLEOTIDE SEQUENCE [LARGE SCALE GENOMIC DNA]</scope>
    <source>
        <strain evidence="1 2">ATCC 201684</strain>
    </source>
</reference>
<accession>A0A6G0WA67</accession>
<sequence length="235" mass="26217">MDKCAPTKTLEIAGTEVEWDNNDSPEANMETYRAIVGSLVCLATCTRPDLAHAVQWLSRYLHAPKECHMLGAKRLMRYLQGTKDFGLQYGTTQDGITLYGFSDASWAPKPDRRAVSGQVWFIGGAPVTWRSLRQRTVATSSCEAEYVAMAMAAKECVFSRGILKDIVCPQDTITCYGDNQGTIALAQKKVTNDRSKHIDVAWHFIRDICPNQRYGGGRIVEDQHKRCTGEVPQSH</sequence>
<dbReference type="AlphaFoldDB" id="A0A6G0WA67"/>
<dbReference type="CDD" id="cd09272">
    <property type="entry name" value="RNase_HI_RT_Ty1"/>
    <property type="match status" value="1"/>
</dbReference>
<evidence type="ECO:0000313" key="2">
    <source>
        <dbReference type="Proteomes" id="UP000481153"/>
    </source>
</evidence>
<evidence type="ECO:0008006" key="3">
    <source>
        <dbReference type="Google" id="ProtNLM"/>
    </source>
</evidence>
<keyword evidence="2" id="KW-1185">Reference proteome</keyword>
<evidence type="ECO:0000313" key="1">
    <source>
        <dbReference type="EMBL" id="KAF0724129.1"/>
    </source>
</evidence>
<dbReference type="PANTHER" id="PTHR11439">
    <property type="entry name" value="GAG-POL-RELATED RETROTRANSPOSON"/>
    <property type="match status" value="1"/>
</dbReference>